<dbReference type="PROSITE" id="PS50885">
    <property type="entry name" value="HAMP"/>
    <property type="match status" value="1"/>
</dbReference>
<comment type="caution">
    <text evidence="3">The sequence shown here is derived from an EMBL/GenBank/DDBJ whole genome shotgun (WGS) entry which is preliminary data.</text>
</comment>
<accession>A0A0P8CX54</accession>
<evidence type="ECO:0000259" key="2">
    <source>
        <dbReference type="PROSITE" id="PS50885"/>
    </source>
</evidence>
<dbReference type="GO" id="GO:0007165">
    <property type="term" value="P:signal transduction"/>
    <property type="evidence" value="ECO:0007669"/>
    <property type="project" value="InterPro"/>
</dbReference>
<dbReference type="EMBL" id="LJZQ01000018">
    <property type="protein sequence ID" value="KPQ28150.1"/>
    <property type="molecule type" value="Genomic_DNA"/>
</dbReference>
<protein>
    <submittedName>
        <fullName evidence="3">Methyl-accepting chemotaxis protein</fullName>
    </submittedName>
</protein>
<dbReference type="InterPro" id="IPR003660">
    <property type="entry name" value="HAMP_dom"/>
</dbReference>
<reference evidence="3 4" key="1">
    <citation type="submission" date="2015-09" db="EMBL/GenBank/DDBJ databases">
        <title>Identification and resolution of microdiversity through metagenomic sequencing of parallel consortia.</title>
        <authorList>
            <person name="Nelson W.C."/>
            <person name="Romine M.F."/>
            <person name="Lindemann S.R."/>
        </authorList>
    </citation>
    <scope>NUCLEOTIDE SEQUENCE [LARGE SCALE GENOMIC DNA]</scope>
    <source>
        <strain evidence="3">HL-55</strain>
    </source>
</reference>
<evidence type="ECO:0000313" key="4">
    <source>
        <dbReference type="Proteomes" id="UP000050416"/>
    </source>
</evidence>
<proteinExistence type="predicted"/>
<feature type="domain" description="HAMP" evidence="2">
    <location>
        <begin position="63"/>
        <end position="108"/>
    </location>
</feature>
<dbReference type="Proteomes" id="UP000050416">
    <property type="component" value="Unassembled WGS sequence"/>
</dbReference>
<sequence length="115" mass="12462">MPKLSRYSIGCETISTMPVATPMSRLSRALKTLLPRVPPVAAIRSISVIAILLNIVLFVVSLKLIIRSIAALRMQLDNIAQGEGDLTKGIPITVEDDLGQLARSFNIMCSKICKA</sequence>
<dbReference type="Pfam" id="PF00672">
    <property type="entry name" value="HAMP"/>
    <property type="match status" value="1"/>
</dbReference>
<keyword evidence="1" id="KW-1133">Transmembrane helix</keyword>
<feature type="transmembrane region" description="Helical" evidence="1">
    <location>
        <begin position="41"/>
        <end position="66"/>
    </location>
</feature>
<organism evidence="3 4">
    <name type="scientific">Marinobacter excellens HL-55</name>
    <dbReference type="NCBI Taxonomy" id="1305731"/>
    <lineage>
        <taxon>Bacteria</taxon>
        <taxon>Pseudomonadati</taxon>
        <taxon>Pseudomonadota</taxon>
        <taxon>Gammaproteobacteria</taxon>
        <taxon>Pseudomonadales</taxon>
        <taxon>Marinobacteraceae</taxon>
        <taxon>Marinobacter</taxon>
    </lineage>
</organism>
<dbReference type="GO" id="GO:0016020">
    <property type="term" value="C:membrane"/>
    <property type="evidence" value="ECO:0007669"/>
    <property type="project" value="InterPro"/>
</dbReference>
<dbReference type="CDD" id="cd06225">
    <property type="entry name" value="HAMP"/>
    <property type="match status" value="1"/>
</dbReference>
<evidence type="ECO:0000256" key="1">
    <source>
        <dbReference type="SAM" id="Phobius"/>
    </source>
</evidence>
<gene>
    <name evidence="3" type="ORF">HLUCCX14_11800</name>
</gene>
<dbReference type="STRING" id="1305731.GCA_000934705_00382"/>
<evidence type="ECO:0000313" key="3">
    <source>
        <dbReference type="EMBL" id="KPQ28150.1"/>
    </source>
</evidence>
<keyword evidence="1" id="KW-0812">Transmembrane</keyword>
<dbReference type="SUPFAM" id="SSF158472">
    <property type="entry name" value="HAMP domain-like"/>
    <property type="match status" value="1"/>
</dbReference>
<name>A0A0P8CX54_9GAMM</name>
<dbReference type="Gene3D" id="6.10.340.10">
    <property type="match status" value="1"/>
</dbReference>
<dbReference type="AlphaFoldDB" id="A0A0P8CX54"/>
<keyword evidence="1" id="KW-0472">Membrane</keyword>